<name>A0ABN3VW93_9ACTN</name>
<protein>
    <recommendedName>
        <fullName evidence="5">Capsular polysaccharide biosynthesis protein</fullName>
    </recommendedName>
</protein>
<evidence type="ECO:0000256" key="2">
    <source>
        <dbReference type="SAM" id="Phobius"/>
    </source>
</evidence>
<comment type="caution">
    <text evidence="3">The sequence shown here is derived from an EMBL/GenBank/DDBJ whole genome shotgun (WGS) entry which is preliminary data.</text>
</comment>
<feature type="region of interest" description="Disordered" evidence="1">
    <location>
        <begin position="94"/>
        <end position="120"/>
    </location>
</feature>
<keyword evidence="2" id="KW-0812">Transmembrane</keyword>
<feature type="region of interest" description="Disordered" evidence="1">
    <location>
        <begin position="216"/>
        <end position="240"/>
    </location>
</feature>
<gene>
    <name evidence="3" type="ORF">GCM10010517_26660</name>
</gene>
<feature type="compositionally biased region" description="Polar residues" evidence="1">
    <location>
        <begin position="105"/>
        <end position="117"/>
    </location>
</feature>
<evidence type="ECO:0000256" key="1">
    <source>
        <dbReference type="SAM" id="MobiDB-lite"/>
    </source>
</evidence>
<dbReference type="EMBL" id="BAAAVI010000016">
    <property type="protein sequence ID" value="GAA2867132.1"/>
    <property type="molecule type" value="Genomic_DNA"/>
</dbReference>
<feature type="transmembrane region" description="Helical" evidence="2">
    <location>
        <begin position="189"/>
        <end position="211"/>
    </location>
</feature>
<evidence type="ECO:0000313" key="4">
    <source>
        <dbReference type="Proteomes" id="UP001500831"/>
    </source>
</evidence>
<feature type="transmembrane region" description="Helical" evidence="2">
    <location>
        <begin position="14"/>
        <end position="35"/>
    </location>
</feature>
<evidence type="ECO:0000313" key="3">
    <source>
        <dbReference type="EMBL" id="GAA2867132.1"/>
    </source>
</evidence>
<organism evidence="3 4">
    <name type="scientific">Streptosporangium fragile</name>
    <dbReference type="NCBI Taxonomy" id="46186"/>
    <lineage>
        <taxon>Bacteria</taxon>
        <taxon>Bacillati</taxon>
        <taxon>Actinomycetota</taxon>
        <taxon>Actinomycetes</taxon>
        <taxon>Streptosporangiales</taxon>
        <taxon>Streptosporangiaceae</taxon>
        <taxon>Streptosporangium</taxon>
    </lineage>
</organism>
<keyword evidence="4" id="KW-1185">Reference proteome</keyword>
<keyword evidence="2" id="KW-0472">Membrane</keyword>
<sequence>MDFWGTVLVVSRRWYVALPAFLLSIGVAVGVYSSIPTFYVSNSVLVLTTPPTGGSLPSDPRRPNGLTNPLLNFDWGLSMSASILIQALSTPETAEALGAPPDGDTTFTVTNGSTNPESLDGGPFVYIEGRSLSPAGARDLVVRVRERAKTELAGRQRLVGAPPATYITMSEMVPPTEPQPQRGGKLRGAAAALLLCVLAGLAAVFSLESFLDARRRRRGGPEPGRSRDPGQVPAEPSLRR</sequence>
<proteinExistence type="predicted"/>
<accession>A0ABN3VW93</accession>
<reference evidence="3 4" key="1">
    <citation type="journal article" date="2019" name="Int. J. Syst. Evol. Microbiol.">
        <title>The Global Catalogue of Microorganisms (GCM) 10K type strain sequencing project: providing services to taxonomists for standard genome sequencing and annotation.</title>
        <authorList>
            <consortium name="The Broad Institute Genomics Platform"/>
            <consortium name="The Broad Institute Genome Sequencing Center for Infectious Disease"/>
            <person name="Wu L."/>
            <person name="Ma J."/>
        </authorList>
    </citation>
    <scope>NUCLEOTIDE SEQUENCE [LARGE SCALE GENOMIC DNA]</scope>
    <source>
        <strain evidence="3 4">JCM 6242</strain>
    </source>
</reference>
<keyword evidence="2" id="KW-1133">Transmembrane helix</keyword>
<dbReference type="Proteomes" id="UP001500831">
    <property type="component" value="Unassembled WGS sequence"/>
</dbReference>
<evidence type="ECO:0008006" key="5">
    <source>
        <dbReference type="Google" id="ProtNLM"/>
    </source>
</evidence>